<protein>
    <recommendedName>
        <fullName evidence="4">Carboxypeptidase regulatory-like domain-containing protein</fullName>
    </recommendedName>
</protein>
<feature type="signal peptide" evidence="1">
    <location>
        <begin position="1"/>
        <end position="17"/>
    </location>
</feature>
<reference evidence="2 3" key="1">
    <citation type="submission" date="2019-02" db="EMBL/GenBank/DDBJ databases">
        <title>Deep-cultivation of Planctomycetes and their phenomic and genomic characterization uncovers novel biology.</title>
        <authorList>
            <person name="Wiegand S."/>
            <person name="Jogler M."/>
            <person name="Boedeker C."/>
            <person name="Pinto D."/>
            <person name="Vollmers J."/>
            <person name="Rivas-Marin E."/>
            <person name="Kohn T."/>
            <person name="Peeters S.H."/>
            <person name="Heuer A."/>
            <person name="Rast P."/>
            <person name="Oberbeckmann S."/>
            <person name="Bunk B."/>
            <person name="Jeske O."/>
            <person name="Meyerdierks A."/>
            <person name="Storesund J.E."/>
            <person name="Kallscheuer N."/>
            <person name="Luecker S."/>
            <person name="Lage O.M."/>
            <person name="Pohl T."/>
            <person name="Merkel B.J."/>
            <person name="Hornburger P."/>
            <person name="Mueller R.-W."/>
            <person name="Bruemmer F."/>
            <person name="Labrenz M."/>
            <person name="Spormann A.M."/>
            <person name="Op den Camp H."/>
            <person name="Overmann J."/>
            <person name="Amann R."/>
            <person name="Jetten M.S.M."/>
            <person name="Mascher T."/>
            <person name="Medema M.H."/>
            <person name="Devos D.P."/>
            <person name="Kaster A.-K."/>
            <person name="Ovreas L."/>
            <person name="Rohde M."/>
            <person name="Galperin M.Y."/>
            <person name="Jogler C."/>
        </authorList>
    </citation>
    <scope>NUCLEOTIDE SEQUENCE [LARGE SCALE GENOMIC DNA]</scope>
    <source>
        <strain evidence="2 3">V22</strain>
    </source>
</reference>
<evidence type="ECO:0000256" key="1">
    <source>
        <dbReference type="SAM" id="SignalP"/>
    </source>
</evidence>
<evidence type="ECO:0000313" key="3">
    <source>
        <dbReference type="Proteomes" id="UP000319976"/>
    </source>
</evidence>
<feature type="chain" id="PRO_5021966267" description="Carboxypeptidase regulatory-like domain-containing protein" evidence="1">
    <location>
        <begin position="18"/>
        <end position="125"/>
    </location>
</feature>
<dbReference type="Proteomes" id="UP000319976">
    <property type="component" value="Chromosome"/>
</dbReference>
<evidence type="ECO:0000313" key="2">
    <source>
        <dbReference type="EMBL" id="QDT66490.1"/>
    </source>
</evidence>
<organism evidence="2 3">
    <name type="scientific">Calycomorphotria hydatis</name>
    <dbReference type="NCBI Taxonomy" id="2528027"/>
    <lineage>
        <taxon>Bacteria</taxon>
        <taxon>Pseudomonadati</taxon>
        <taxon>Planctomycetota</taxon>
        <taxon>Planctomycetia</taxon>
        <taxon>Planctomycetales</taxon>
        <taxon>Planctomycetaceae</taxon>
        <taxon>Calycomorphotria</taxon>
    </lineage>
</organism>
<name>A0A517TDN7_9PLAN</name>
<sequence length="125" mass="13408" precursor="true">MSRIFALLLLCGTLLSAGCSPKSDGPQRYSLSGVVTYNGQPVEYGQVMLSPDRDKGNSGPASVARIQNGEYETFPGKGVVGGAFKVTITSDNPQNEYSDPIFPPYKTTVELPHEATTHDFVVPVK</sequence>
<accession>A0A517TDN7</accession>
<dbReference type="KEGG" id="chya:V22_37580"/>
<keyword evidence="3" id="KW-1185">Reference proteome</keyword>
<dbReference type="RefSeq" id="WP_145265617.1">
    <property type="nucleotide sequence ID" value="NZ_CP036316.1"/>
</dbReference>
<dbReference type="PROSITE" id="PS51257">
    <property type="entry name" value="PROKAR_LIPOPROTEIN"/>
    <property type="match status" value="1"/>
</dbReference>
<evidence type="ECO:0008006" key="4">
    <source>
        <dbReference type="Google" id="ProtNLM"/>
    </source>
</evidence>
<dbReference type="EMBL" id="CP036316">
    <property type="protein sequence ID" value="QDT66490.1"/>
    <property type="molecule type" value="Genomic_DNA"/>
</dbReference>
<gene>
    <name evidence="2" type="ORF">V22_37580</name>
</gene>
<dbReference type="OrthoDB" id="289094at2"/>
<dbReference type="AlphaFoldDB" id="A0A517TDN7"/>
<keyword evidence="1" id="KW-0732">Signal</keyword>
<proteinExistence type="predicted"/>